<keyword evidence="2" id="KW-1185">Reference proteome</keyword>
<reference evidence="2" key="1">
    <citation type="journal article" date="2019" name="Int. J. Syst. Evol. Microbiol.">
        <title>The Global Catalogue of Microorganisms (GCM) 10K type strain sequencing project: providing services to taxonomists for standard genome sequencing and annotation.</title>
        <authorList>
            <consortium name="The Broad Institute Genomics Platform"/>
            <consortium name="The Broad Institute Genome Sequencing Center for Infectious Disease"/>
            <person name="Wu L."/>
            <person name="Ma J."/>
        </authorList>
    </citation>
    <scope>NUCLEOTIDE SEQUENCE [LARGE SCALE GENOMIC DNA]</scope>
    <source>
        <strain evidence="2">NBRC 105001</strain>
    </source>
</reference>
<evidence type="ECO:0008006" key="3">
    <source>
        <dbReference type="Google" id="ProtNLM"/>
    </source>
</evidence>
<proteinExistence type="predicted"/>
<comment type="caution">
    <text evidence="1">The sequence shown here is derived from an EMBL/GenBank/DDBJ whole genome shotgun (WGS) entry which is preliminary data.</text>
</comment>
<accession>A0ABQ6ABK7</accession>
<sequence>MGICIGLLVLIIIGGFGCTSYKEYEVEQRILDKEHFIEVFEDGILFHIEDPTNHHYFDNARYSWEQVLAIDISNYRSGTNLVFKLKESMIFICFTNLLNANQLFKDVEDRLGNVEHK</sequence>
<name>A0ABQ6ABK7_9GAMM</name>
<gene>
    <name evidence="1" type="ORF">GCM10007855_05450</name>
</gene>
<evidence type="ECO:0000313" key="1">
    <source>
        <dbReference type="EMBL" id="GLR73671.1"/>
    </source>
</evidence>
<protein>
    <recommendedName>
        <fullName evidence="3">Lipoprotein</fullName>
    </recommendedName>
</protein>
<organism evidence="1 2">
    <name type="scientific">Aliivibrio sifiae</name>
    <dbReference type="NCBI Taxonomy" id="566293"/>
    <lineage>
        <taxon>Bacteria</taxon>
        <taxon>Pseudomonadati</taxon>
        <taxon>Pseudomonadota</taxon>
        <taxon>Gammaproteobacteria</taxon>
        <taxon>Vibrionales</taxon>
        <taxon>Vibrionaceae</taxon>
        <taxon>Aliivibrio</taxon>
    </lineage>
</organism>
<dbReference type="EMBL" id="BSOU01000002">
    <property type="protein sequence ID" value="GLR73671.1"/>
    <property type="molecule type" value="Genomic_DNA"/>
</dbReference>
<dbReference type="Proteomes" id="UP001156660">
    <property type="component" value="Unassembled WGS sequence"/>
</dbReference>
<evidence type="ECO:0000313" key="2">
    <source>
        <dbReference type="Proteomes" id="UP001156660"/>
    </source>
</evidence>